<proteinExistence type="predicted"/>
<dbReference type="EMBL" id="CP021512">
    <property type="protein sequence ID" value="ARW49260.1"/>
    <property type="molecule type" value="Genomic_DNA"/>
</dbReference>
<organism evidence="1 3">
    <name type="scientific">Acetobacter pasteurianus subsp. pasteurianus</name>
    <dbReference type="NCBI Taxonomy" id="481145"/>
    <lineage>
        <taxon>Bacteria</taxon>
        <taxon>Pseudomonadati</taxon>
        <taxon>Pseudomonadota</taxon>
        <taxon>Alphaproteobacteria</taxon>
        <taxon>Acetobacterales</taxon>
        <taxon>Acetobacteraceae</taxon>
        <taxon>Acetobacter</taxon>
    </lineage>
</organism>
<evidence type="ECO:0000313" key="2">
    <source>
        <dbReference type="EMBL" id="ASC07465.1"/>
    </source>
</evidence>
<gene>
    <name evidence="1" type="ORF">S1001342_02970</name>
    <name evidence="2" type="ORF">S101468_03264</name>
</gene>
<reference evidence="1 3" key="1">
    <citation type="submission" date="2017-05" db="EMBL/GenBank/DDBJ databases">
        <title>Genome sequence of Acetobacter pasteurianus subsp. pasteurianus strain SRCM101342.</title>
        <authorList>
            <person name="Cho S.H."/>
        </authorList>
    </citation>
    <scope>NUCLEOTIDE SEQUENCE [LARGE SCALE GENOMIC DNA]</scope>
    <source>
        <strain evidence="1 3">SRCM101342</strain>
        <plasmid evidence="3">pap1342-3</plasmid>
        <plasmid evidence="1">pAP1342-3</plasmid>
    </source>
</reference>
<evidence type="ECO:0000313" key="3">
    <source>
        <dbReference type="Proteomes" id="UP000196205"/>
    </source>
</evidence>
<reference evidence="2 4" key="2">
    <citation type="submission" date="2017-06" db="EMBL/GenBank/DDBJ databases">
        <title>Genome sequence of Acetobacter pasteurianus subsp. pasteurianus strain SRCM101468.</title>
        <authorList>
            <person name="Cho S.H."/>
        </authorList>
    </citation>
    <scope>NUCLEOTIDE SEQUENCE [LARGE SCALE GENOMIC DNA]</scope>
    <source>
        <strain evidence="2 4">SRCM101468</strain>
        <plasmid evidence="4">pap1468-2</plasmid>
        <plasmid evidence="2">pAP1468-2</plasmid>
    </source>
</reference>
<evidence type="ECO:0000313" key="1">
    <source>
        <dbReference type="EMBL" id="ARW49260.1"/>
    </source>
</evidence>
<geneLocation type="plasmid" evidence="1">
    <name>pAP1342-3</name>
</geneLocation>
<keyword evidence="1" id="KW-0614">Plasmid</keyword>
<dbReference type="Proteomes" id="UP000196205">
    <property type="component" value="Plasmid pAP1342-3"/>
</dbReference>
<evidence type="ECO:0000313" key="4">
    <source>
        <dbReference type="Proteomes" id="UP000196816"/>
    </source>
</evidence>
<dbReference type="Proteomes" id="UP000196816">
    <property type="component" value="Plasmid pAP1468-2"/>
</dbReference>
<protein>
    <submittedName>
        <fullName evidence="1">Uncharacterized protein</fullName>
    </submittedName>
</protein>
<dbReference type="AlphaFoldDB" id="A0A1Y0Y228"/>
<geneLocation type="plasmid" evidence="2">
    <name>pAP1468-2</name>
</geneLocation>
<dbReference type="RefSeq" id="WP_250698235.1">
    <property type="nucleotide sequence ID" value="NZ_CP021512.1"/>
</dbReference>
<dbReference type="EMBL" id="CP021924">
    <property type="protein sequence ID" value="ASC07465.1"/>
    <property type="molecule type" value="Genomic_DNA"/>
</dbReference>
<name>A0A1Y0Y228_ACEPA</name>
<geneLocation type="plasmid" evidence="3">
    <name>pap1342-3</name>
</geneLocation>
<sequence>MSHIINFPAQSGASRPYLSSKLLTEGQRRFILSLPISGDYGIPATDIGSIRTSLILMGYVEAGYSSRWGRAAARLTRRGCILHQKLMSKKGI</sequence>
<geneLocation type="plasmid" evidence="4">
    <name>pap1468-2</name>
</geneLocation>
<accession>A0A1Y0Y228</accession>